<dbReference type="EMBL" id="JACRTD010000004">
    <property type="protein sequence ID" value="MBC8585207.1"/>
    <property type="molecule type" value="Genomic_DNA"/>
</dbReference>
<evidence type="ECO:0000313" key="2">
    <source>
        <dbReference type="Proteomes" id="UP000623678"/>
    </source>
</evidence>
<organism evidence="1 2">
    <name type="scientific">Youxingia wuxianensis</name>
    <dbReference type="NCBI Taxonomy" id="2763678"/>
    <lineage>
        <taxon>Bacteria</taxon>
        <taxon>Bacillati</taxon>
        <taxon>Bacillota</taxon>
        <taxon>Clostridia</taxon>
        <taxon>Eubacteriales</taxon>
        <taxon>Oscillospiraceae</taxon>
        <taxon>Youxingia</taxon>
    </lineage>
</organism>
<comment type="caution">
    <text evidence="1">The sequence shown here is derived from an EMBL/GenBank/DDBJ whole genome shotgun (WGS) entry which is preliminary data.</text>
</comment>
<accession>A0A926ICH4</accession>
<proteinExistence type="predicted"/>
<protein>
    <submittedName>
        <fullName evidence="1">Uncharacterized protein</fullName>
    </submittedName>
</protein>
<sequence>MQSKVLLKKLKQMERKANGKRRQYVFFGKPSRAELAKLPEGARVIIFVGEDEIPD</sequence>
<dbReference type="RefSeq" id="WP_262394994.1">
    <property type="nucleotide sequence ID" value="NZ_JACRTD010000004.1"/>
</dbReference>
<gene>
    <name evidence="1" type="ORF">H8705_06385</name>
</gene>
<name>A0A926ICH4_9FIRM</name>
<reference evidence="1" key="1">
    <citation type="submission" date="2020-08" db="EMBL/GenBank/DDBJ databases">
        <title>Genome public.</title>
        <authorList>
            <person name="Liu C."/>
            <person name="Sun Q."/>
        </authorList>
    </citation>
    <scope>NUCLEOTIDE SEQUENCE</scope>
    <source>
        <strain evidence="1">NSJ-64</strain>
    </source>
</reference>
<dbReference type="AlphaFoldDB" id="A0A926ICH4"/>
<evidence type="ECO:0000313" key="1">
    <source>
        <dbReference type="EMBL" id="MBC8585207.1"/>
    </source>
</evidence>
<keyword evidence="2" id="KW-1185">Reference proteome</keyword>
<dbReference type="Proteomes" id="UP000623678">
    <property type="component" value="Unassembled WGS sequence"/>
</dbReference>